<evidence type="ECO:0000313" key="1">
    <source>
        <dbReference type="EMBL" id="MEJ8474460.1"/>
    </source>
</evidence>
<evidence type="ECO:0000313" key="2">
    <source>
        <dbReference type="Proteomes" id="UP001385499"/>
    </source>
</evidence>
<organism evidence="1 2">
    <name type="scientific">Roseibium algae</name>
    <dbReference type="NCBI Taxonomy" id="3123038"/>
    <lineage>
        <taxon>Bacteria</taxon>
        <taxon>Pseudomonadati</taxon>
        <taxon>Pseudomonadota</taxon>
        <taxon>Alphaproteobacteria</taxon>
        <taxon>Hyphomicrobiales</taxon>
        <taxon>Stappiaceae</taxon>
        <taxon>Roseibium</taxon>
    </lineage>
</organism>
<dbReference type="Proteomes" id="UP001385499">
    <property type="component" value="Unassembled WGS sequence"/>
</dbReference>
<dbReference type="EMBL" id="JBAKIA010000005">
    <property type="protein sequence ID" value="MEJ8474460.1"/>
    <property type="molecule type" value="Genomic_DNA"/>
</dbReference>
<dbReference type="RefSeq" id="WP_340274206.1">
    <property type="nucleotide sequence ID" value="NZ_JBAKIA010000005.1"/>
</dbReference>
<sequence>MAAKSSMLIQFPRGGTIPAKVLGAKKDRVCEPGEPVKVPKTYATHLIERRIAVAAEEASRSGRKAVPEKKDEADPFTELKAAVIEAEKGLDAADTDEEKAAAQVLLDEATQALTDAVSGS</sequence>
<name>A0ABU8TJW7_9HYPH</name>
<comment type="caution">
    <text evidence="1">The sequence shown here is derived from an EMBL/GenBank/DDBJ whole genome shotgun (WGS) entry which is preliminary data.</text>
</comment>
<gene>
    <name evidence="1" type="ORF">V6575_10200</name>
</gene>
<keyword evidence="2" id="KW-1185">Reference proteome</keyword>
<proteinExistence type="predicted"/>
<reference evidence="1 2" key="1">
    <citation type="submission" date="2024-02" db="EMBL/GenBank/DDBJ databases">
        <title>Roseibium algae sp. nov., isolated from marine alga (Grateloupia sp.), showing potential in myo-inositol conversion.</title>
        <authorList>
            <person name="Wang Y."/>
        </authorList>
    </citation>
    <scope>NUCLEOTIDE SEQUENCE [LARGE SCALE GENOMIC DNA]</scope>
    <source>
        <strain evidence="1 2">H3510</strain>
    </source>
</reference>
<accession>A0ABU8TJW7</accession>
<protein>
    <submittedName>
        <fullName evidence="1">Uncharacterized protein</fullName>
    </submittedName>
</protein>